<proteinExistence type="predicted"/>
<protein>
    <submittedName>
        <fullName evidence="1">tRNA pseudouridine32 synthase / 23S rRNA pseudouridine746 synthase</fullName>
    </submittedName>
</protein>
<dbReference type="Proteomes" id="UP000249819">
    <property type="component" value="Unassembled WGS sequence"/>
</dbReference>
<gene>
    <name evidence="1" type="ORF">CLV59_10652</name>
</gene>
<comment type="caution">
    <text evidence="1">The sequence shown here is derived from an EMBL/GenBank/DDBJ whole genome shotgun (WGS) entry which is preliminary data.</text>
</comment>
<evidence type="ECO:0000313" key="2">
    <source>
        <dbReference type="Proteomes" id="UP000249819"/>
    </source>
</evidence>
<dbReference type="AlphaFoldDB" id="A0A327VU32"/>
<name>A0A327VU32_9BACT</name>
<evidence type="ECO:0000313" key="1">
    <source>
        <dbReference type="EMBL" id="RAJ78992.1"/>
    </source>
</evidence>
<reference evidence="1 2" key="1">
    <citation type="submission" date="2018-06" db="EMBL/GenBank/DDBJ databases">
        <title>Genomic Encyclopedia of Archaeal and Bacterial Type Strains, Phase II (KMG-II): from individual species to whole genera.</title>
        <authorList>
            <person name="Goeker M."/>
        </authorList>
    </citation>
    <scope>NUCLEOTIDE SEQUENCE [LARGE SCALE GENOMIC DNA]</scope>
    <source>
        <strain evidence="1 2">DSM 29821</strain>
    </source>
</reference>
<organism evidence="1 2">
    <name type="scientific">Chitinophaga dinghuensis</name>
    <dbReference type="NCBI Taxonomy" id="1539050"/>
    <lineage>
        <taxon>Bacteria</taxon>
        <taxon>Pseudomonadati</taxon>
        <taxon>Bacteroidota</taxon>
        <taxon>Chitinophagia</taxon>
        <taxon>Chitinophagales</taxon>
        <taxon>Chitinophagaceae</taxon>
        <taxon>Chitinophaga</taxon>
    </lineage>
</organism>
<dbReference type="RefSeq" id="WP_211323947.1">
    <property type="nucleotide sequence ID" value="NZ_QLMA01000006.1"/>
</dbReference>
<accession>A0A327VU32</accession>
<keyword evidence="2" id="KW-1185">Reference proteome</keyword>
<sequence length="268" mass="29556">MITEEAECQHIITNKAQADAAFCRFNDQQVAHAMATGLTLNLQDNTHPLCEIAAAELQEHLSLQQEWQHNFGLGSQGTGAVIGKMFGVLVVRNNAGEIGYLCAFSGKLANGNHHSKFVAPIFDGLQVGGFVNVGMLHLSAINQEIAMLAQTDAIGNASAIEHLKHLRKTHSNALQRRILEQYNFRNKAGVFKNMVEIFTEYGYKQPPAGAGECAGPKLLQYAFQHQMEPLALAEFWWGLSPKSDTWKHGAYYKPCQEKCAPILAFMLS</sequence>
<dbReference type="EMBL" id="QLMA01000006">
    <property type="protein sequence ID" value="RAJ78992.1"/>
    <property type="molecule type" value="Genomic_DNA"/>
</dbReference>